<evidence type="ECO:0000256" key="9">
    <source>
        <dbReference type="ARBA" id="ARBA00023136"/>
    </source>
</evidence>
<dbReference type="SUPFAM" id="SSF56935">
    <property type="entry name" value="Porins"/>
    <property type="match status" value="1"/>
</dbReference>
<evidence type="ECO:0000256" key="3">
    <source>
        <dbReference type="ARBA" id="ARBA00022448"/>
    </source>
</evidence>
<dbReference type="GO" id="GO:0009279">
    <property type="term" value="C:cell outer membrane"/>
    <property type="evidence" value="ECO:0007669"/>
    <property type="project" value="UniProtKB-SubCell"/>
</dbReference>
<dbReference type="InterPro" id="IPR050298">
    <property type="entry name" value="Gram-neg_bact_OMP"/>
</dbReference>
<evidence type="ECO:0000256" key="2">
    <source>
        <dbReference type="ARBA" id="ARBA00011233"/>
    </source>
</evidence>
<comment type="subcellular location">
    <subcellularLocation>
        <location evidence="1">Cell outer membrane</location>
        <topology evidence="1">Multi-pass membrane protein</topology>
    </subcellularLocation>
</comment>
<evidence type="ECO:0000256" key="1">
    <source>
        <dbReference type="ARBA" id="ARBA00004571"/>
    </source>
</evidence>
<feature type="signal peptide" evidence="11">
    <location>
        <begin position="1"/>
        <end position="20"/>
    </location>
</feature>
<accession>A0A158CTN8</accession>
<gene>
    <name evidence="13" type="ORF">AWB80_05817</name>
</gene>
<keyword evidence="10" id="KW-0998">Cell outer membrane</keyword>
<dbReference type="PANTHER" id="PTHR34501:SF9">
    <property type="entry name" value="MAJOR OUTER MEMBRANE PROTEIN P.IA"/>
    <property type="match status" value="1"/>
</dbReference>
<dbReference type="GO" id="GO:0015288">
    <property type="term" value="F:porin activity"/>
    <property type="evidence" value="ECO:0007669"/>
    <property type="project" value="UniProtKB-KW"/>
</dbReference>
<proteinExistence type="predicted"/>
<keyword evidence="4" id="KW-1134">Transmembrane beta strand</keyword>
<keyword evidence="6 11" id="KW-0732">Signal</keyword>
<evidence type="ECO:0000256" key="4">
    <source>
        <dbReference type="ARBA" id="ARBA00022452"/>
    </source>
</evidence>
<dbReference type="PANTHER" id="PTHR34501">
    <property type="entry name" value="PROTEIN YDDL-RELATED"/>
    <property type="match status" value="1"/>
</dbReference>
<protein>
    <submittedName>
        <fullName evidence="13">Porin</fullName>
    </submittedName>
</protein>
<dbReference type="Proteomes" id="UP000054911">
    <property type="component" value="Unassembled WGS sequence"/>
</dbReference>
<keyword evidence="7" id="KW-0406">Ion transport</keyword>
<keyword evidence="5" id="KW-0812">Transmembrane</keyword>
<dbReference type="Pfam" id="PF13609">
    <property type="entry name" value="Porin_4"/>
    <property type="match status" value="1"/>
</dbReference>
<keyword evidence="9" id="KW-0472">Membrane</keyword>
<evidence type="ECO:0000256" key="11">
    <source>
        <dbReference type="SAM" id="SignalP"/>
    </source>
</evidence>
<dbReference type="RefSeq" id="WP_061178165.1">
    <property type="nucleotide sequence ID" value="NZ_FCOE02000026.1"/>
</dbReference>
<dbReference type="OrthoDB" id="8679056at2"/>
<comment type="subunit">
    <text evidence="2">Homotrimer.</text>
</comment>
<dbReference type="Gene3D" id="2.40.160.10">
    <property type="entry name" value="Porin"/>
    <property type="match status" value="1"/>
</dbReference>
<evidence type="ECO:0000313" key="14">
    <source>
        <dbReference type="Proteomes" id="UP000054911"/>
    </source>
</evidence>
<dbReference type="InterPro" id="IPR033900">
    <property type="entry name" value="Gram_neg_porin_domain"/>
</dbReference>
<dbReference type="CDD" id="cd00342">
    <property type="entry name" value="gram_neg_porins"/>
    <property type="match status" value="1"/>
</dbReference>
<evidence type="ECO:0000256" key="6">
    <source>
        <dbReference type="ARBA" id="ARBA00022729"/>
    </source>
</evidence>
<dbReference type="InterPro" id="IPR023614">
    <property type="entry name" value="Porin_dom_sf"/>
</dbReference>
<sequence length="378" mass="39645">MKRKMMAGAAALSLCCGAHAQSSVTLYGILDTGIELVTHAGPTDDKVVRMPGITGSLPSRWGMRGVEDLGGGYSAIFTLENGFNVRSGDVNQGGRLFGRQAWVGVSNRFGTLSFGRQYTMSYWAIVDADQLGPDIYGGVGSLDSYMPNARSDNTVAYKGTFSGVTIGGTYALGRDSAGTGNSPGQGTCAGAIPGNYNACRQWSVLLRYDANAFGVAASYDEQRGGPGAAANLFNGTAPIALTNSGDKDARTQLNGYIKLGQLKVGGGWLGRRVQTVSPTLADVHTDIFYLTGTYFVTPAMFVDGGVYRTVDTAQDTRATLAALRGTYLLSKRTGVYLQSGYVFNSAKARYTLSQGGPGTTPNAGVGQLGVMAGIRHSF</sequence>
<reference evidence="13" key="1">
    <citation type="submission" date="2016-01" db="EMBL/GenBank/DDBJ databases">
        <authorList>
            <person name="Peeters C."/>
        </authorList>
    </citation>
    <scope>NUCLEOTIDE SEQUENCE [LARGE SCALE GENOMIC DNA]</scope>
    <source>
        <strain evidence="13">LMG 29323</strain>
    </source>
</reference>
<evidence type="ECO:0000256" key="5">
    <source>
        <dbReference type="ARBA" id="ARBA00022692"/>
    </source>
</evidence>
<dbReference type="GO" id="GO:0046930">
    <property type="term" value="C:pore complex"/>
    <property type="evidence" value="ECO:0007669"/>
    <property type="project" value="UniProtKB-KW"/>
</dbReference>
<dbReference type="AlphaFoldDB" id="A0A158CTN8"/>
<keyword evidence="8" id="KW-0626">Porin</keyword>
<evidence type="ECO:0000256" key="7">
    <source>
        <dbReference type="ARBA" id="ARBA00023065"/>
    </source>
</evidence>
<evidence type="ECO:0000256" key="10">
    <source>
        <dbReference type="ARBA" id="ARBA00023237"/>
    </source>
</evidence>
<feature type="domain" description="Porin" evidence="12">
    <location>
        <begin position="9"/>
        <end position="346"/>
    </location>
</feature>
<organism evidence="13 14">
    <name type="scientific">Caballeronia pedi</name>
    <dbReference type="NCBI Taxonomy" id="1777141"/>
    <lineage>
        <taxon>Bacteria</taxon>
        <taxon>Pseudomonadati</taxon>
        <taxon>Pseudomonadota</taxon>
        <taxon>Betaproteobacteria</taxon>
        <taxon>Burkholderiales</taxon>
        <taxon>Burkholderiaceae</taxon>
        <taxon>Caballeronia</taxon>
    </lineage>
</organism>
<dbReference type="STRING" id="1777141.AWB80_05817"/>
<keyword evidence="3" id="KW-0813">Transport</keyword>
<keyword evidence="14" id="KW-1185">Reference proteome</keyword>
<feature type="chain" id="PRO_5007623391" evidence="11">
    <location>
        <begin position="21"/>
        <end position="378"/>
    </location>
</feature>
<dbReference type="GO" id="GO:0006811">
    <property type="term" value="P:monoatomic ion transport"/>
    <property type="evidence" value="ECO:0007669"/>
    <property type="project" value="UniProtKB-KW"/>
</dbReference>
<comment type="caution">
    <text evidence="13">The sequence shown here is derived from an EMBL/GenBank/DDBJ whole genome shotgun (WGS) entry which is preliminary data.</text>
</comment>
<evidence type="ECO:0000256" key="8">
    <source>
        <dbReference type="ARBA" id="ARBA00023114"/>
    </source>
</evidence>
<dbReference type="EMBL" id="FCOE02000026">
    <property type="protein sequence ID" value="SAK85689.1"/>
    <property type="molecule type" value="Genomic_DNA"/>
</dbReference>
<evidence type="ECO:0000259" key="12">
    <source>
        <dbReference type="Pfam" id="PF13609"/>
    </source>
</evidence>
<name>A0A158CTN8_9BURK</name>
<evidence type="ECO:0000313" key="13">
    <source>
        <dbReference type="EMBL" id="SAK85689.1"/>
    </source>
</evidence>